<evidence type="ECO:0000313" key="4">
    <source>
        <dbReference type="Proteomes" id="UP001060018"/>
    </source>
</evidence>
<proteinExistence type="predicted"/>
<reference evidence="2" key="2">
    <citation type="journal article" date="2022" name="Pest Manag. Sci.">
        <title>Glutamicibacter halophytocola-mediated host fitness of potato tuber moth on Solanaceae crops.</title>
        <authorList>
            <person name="Wang W."/>
            <person name="Xiao G."/>
            <person name="Du G."/>
            <person name="Chang L."/>
            <person name="Yang Y."/>
            <person name="Ye J."/>
            <person name="Chen B."/>
        </authorList>
    </citation>
    <scope>NUCLEOTIDE SEQUENCE</scope>
    <source>
        <strain evidence="2">S2</strain>
    </source>
</reference>
<reference evidence="1 3" key="1">
    <citation type="submission" date="2019-07" db="EMBL/GenBank/DDBJ databases">
        <title>Complete Genome Sequence of drought tolerant Plant Growth-Promoting Rhizobacterium Glutamicibacter halophytocola DR408.</title>
        <authorList>
            <person name="Nishu S.D."/>
            <person name="Lee T.K."/>
        </authorList>
    </citation>
    <scope>NUCLEOTIDE SEQUENCE [LARGE SCALE GENOMIC DNA]</scope>
    <source>
        <strain evidence="1 3">DR408</strain>
    </source>
</reference>
<dbReference type="RefSeq" id="WP_146275150.1">
    <property type="nucleotide sequence ID" value="NZ_CP042260.1"/>
</dbReference>
<dbReference type="PROSITE" id="PS51257">
    <property type="entry name" value="PROKAR_LIPOPROTEIN"/>
    <property type="match status" value="1"/>
</dbReference>
<dbReference type="EMBL" id="CP042260">
    <property type="protein sequence ID" value="QDY65297.1"/>
    <property type="molecule type" value="Genomic_DNA"/>
</dbReference>
<evidence type="ECO:0000313" key="1">
    <source>
        <dbReference type="EMBL" id="QDY65297.1"/>
    </source>
</evidence>
<sequence length="303" mass="32761">MQKIPRRIGVVGIAAALVIAAGCGLSNRESSFEMPTSANAESLNLPSATDAGEKIGMATKLPIYWLENTDTGVFLYREYLPDNRHNEPVGDAIWTLLSAEPAGPHRYTHLGASDEIGVSMSSTNVITLDLPAKVFSAHLDEGLSERSIQQLVFTATAAASSSGLLVGETAPTVKILVDGQPNADVFDGYRLKDVYERNPKFMAPIWIVDPQYGTVLADGKVRINGRTTKFDIGTFYSLQKKDADGKLTVITAQKQVIPGKIEKNGAFSISERLSPGSYRLTFWGMETESDAKVGEVTSVFTVK</sequence>
<gene>
    <name evidence="1" type="ORF">FQA45_02695</name>
    <name evidence="2" type="ORF">NUH22_08540</name>
</gene>
<dbReference type="Proteomes" id="UP000320717">
    <property type="component" value="Chromosome"/>
</dbReference>
<protein>
    <submittedName>
        <fullName evidence="2">GerMN domain-containing protein</fullName>
    </submittedName>
</protein>
<organism evidence="2 4">
    <name type="scientific">Glutamicibacter halophytocola</name>
    <dbReference type="NCBI Taxonomy" id="1933880"/>
    <lineage>
        <taxon>Bacteria</taxon>
        <taxon>Bacillati</taxon>
        <taxon>Actinomycetota</taxon>
        <taxon>Actinomycetes</taxon>
        <taxon>Micrococcales</taxon>
        <taxon>Micrococcaceae</taxon>
        <taxon>Glutamicibacter</taxon>
    </lineage>
</organism>
<dbReference type="Proteomes" id="UP001060018">
    <property type="component" value="Chromosome"/>
</dbReference>
<evidence type="ECO:0000313" key="2">
    <source>
        <dbReference type="EMBL" id="UUX60634.1"/>
    </source>
</evidence>
<dbReference type="OrthoDB" id="4843507at2"/>
<keyword evidence="3" id="KW-1185">Reference proteome</keyword>
<dbReference type="AlphaFoldDB" id="A0A5B8IT62"/>
<name>A0A5B8IT62_9MICC</name>
<evidence type="ECO:0000313" key="3">
    <source>
        <dbReference type="Proteomes" id="UP000320717"/>
    </source>
</evidence>
<accession>A0A5B8IT62</accession>
<dbReference type="EMBL" id="CP102487">
    <property type="protein sequence ID" value="UUX60634.1"/>
    <property type="molecule type" value="Genomic_DNA"/>
</dbReference>